<accession>A0A9W4RJ34</accession>
<name>A0A9W4RJ34_9PEZI</name>
<gene>
    <name evidence="1" type="ORF">CGXH109_LOCUS10643</name>
</gene>
<evidence type="ECO:0000313" key="2">
    <source>
        <dbReference type="Proteomes" id="UP001152533"/>
    </source>
</evidence>
<dbReference type="Proteomes" id="UP001152533">
    <property type="component" value="Unassembled WGS sequence"/>
</dbReference>
<dbReference type="EMBL" id="CAMGZC010000039">
    <property type="protein sequence ID" value="CAI0642071.1"/>
    <property type="molecule type" value="Genomic_DNA"/>
</dbReference>
<sequence>MKAYRPVIASTVRPRQFNLDATVEPHSHWWACSCRRGVSQYAYGLLSVIDAAIDFGDKAMEYSQRQQVNWADPDPGLTPENYDLALVTSEFMLLVCWPLWHQDRKASVYALYFRIWNRLENGASNRDFSFVALRTYGTSDGHGQSKAFNKLGIAKVFEWKEPEGYIAHRKGPKLDVMNKGFKYDLGPANVCPIS</sequence>
<comment type="caution">
    <text evidence="1">The sequence shown here is derived from an EMBL/GenBank/DDBJ whole genome shotgun (WGS) entry which is preliminary data.</text>
</comment>
<keyword evidence="2" id="KW-1185">Reference proteome</keyword>
<protein>
    <submittedName>
        <fullName evidence="1">Uncharacterized protein</fullName>
    </submittedName>
</protein>
<reference evidence="1" key="1">
    <citation type="submission" date="2022-08" db="EMBL/GenBank/DDBJ databases">
        <authorList>
            <person name="Giroux E."/>
            <person name="Giroux E."/>
        </authorList>
    </citation>
    <scope>NUCLEOTIDE SEQUENCE</scope>
    <source>
        <strain evidence="1">H1091258</strain>
    </source>
</reference>
<organism evidence="1 2">
    <name type="scientific">Colletotrichum noveboracense</name>
    <dbReference type="NCBI Taxonomy" id="2664923"/>
    <lineage>
        <taxon>Eukaryota</taxon>
        <taxon>Fungi</taxon>
        <taxon>Dikarya</taxon>
        <taxon>Ascomycota</taxon>
        <taxon>Pezizomycotina</taxon>
        <taxon>Sordariomycetes</taxon>
        <taxon>Hypocreomycetidae</taxon>
        <taxon>Glomerellales</taxon>
        <taxon>Glomerellaceae</taxon>
        <taxon>Colletotrichum</taxon>
        <taxon>Colletotrichum gloeosporioides species complex</taxon>
    </lineage>
</organism>
<evidence type="ECO:0000313" key="1">
    <source>
        <dbReference type="EMBL" id="CAI0642071.1"/>
    </source>
</evidence>
<proteinExistence type="predicted"/>
<dbReference type="AlphaFoldDB" id="A0A9W4RJ34"/>